<protein>
    <submittedName>
        <fullName evidence="3">Uncharacterized protein</fullName>
    </submittedName>
</protein>
<proteinExistence type="predicted"/>
<name>A0A8H3UCP6_VENIN</name>
<dbReference type="PANTHER" id="PTHR33099">
    <property type="entry name" value="FE2OG DIOXYGENASE DOMAIN-CONTAINING PROTEIN"/>
    <property type="match status" value="1"/>
</dbReference>
<keyword evidence="2" id="KW-0732">Signal</keyword>
<gene>
    <name evidence="3" type="ORF">EG328_008425</name>
</gene>
<dbReference type="AlphaFoldDB" id="A0A8H3UCP6"/>
<feature type="region of interest" description="Disordered" evidence="1">
    <location>
        <begin position="136"/>
        <end position="164"/>
    </location>
</feature>
<evidence type="ECO:0000313" key="3">
    <source>
        <dbReference type="EMBL" id="KAE9967086.1"/>
    </source>
</evidence>
<feature type="signal peptide" evidence="2">
    <location>
        <begin position="1"/>
        <end position="19"/>
    </location>
</feature>
<organism evidence="3 4">
    <name type="scientific">Venturia inaequalis</name>
    <name type="common">Apple scab fungus</name>
    <dbReference type="NCBI Taxonomy" id="5025"/>
    <lineage>
        <taxon>Eukaryota</taxon>
        <taxon>Fungi</taxon>
        <taxon>Dikarya</taxon>
        <taxon>Ascomycota</taxon>
        <taxon>Pezizomycotina</taxon>
        <taxon>Dothideomycetes</taxon>
        <taxon>Pleosporomycetidae</taxon>
        <taxon>Venturiales</taxon>
        <taxon>Venturiaceae</taxon>
        <taxon>Venturia</taxon>
    </lineage>
</organism>
<evidence type="ECO:0000313" key="4">
    <source>
        <dbReference type="Proteomes" id="UP000447873"/>
    </source>
</evidence>
<feature type="chain" id="PRO_5034400955" evidence="2">
    <location>
        <begin position="20"/>
        <end position="1092"/>
    </location>
</feature>
<accession>A0A8H3UCP6</accession>
<dbReference type="Proteomes" id="UP000447873">
    <property type="component" value="Unassembled WGS sequence"/>
</dbReference>
<sequence length="1092" mass="121846">MKLTSALLLACGIISTVSGKMTTHFAGCSRKSIGAYNHCAEHNGGVSPCDSDSSCFVACGQAGSQDKSGDFRMVADYNGPTSAAQYVALSDNLHVLFLALLRSFKFATASAFPGPTMSTTARQPRLIGPVEIAIKNEEETTNSARRRAENAGAAEGEGDDLEDEVEYSEYDSAIDSTVAYDLDYFKDDLREYLDNIQTAGSAWSEQTLISFPNPGLTIRHLGLIPLPLSDYHAKTIVEFLSRPSPLLPVPLIDGESRQVWELPRSAFELINSAWNAQLEQILAKVVKDLGIKTKVDVDLRKLSLYETGAVFNDPHRGNFRRPGMFGSLVVFLPSQHEGCRLHLSHGDSTQSFDLASSGIQLDLKAVAWFSDVSAQMDVITSGYRLAISYDMVQSPTMLEIPSAGDLIKEEKHLQYLMRQWRKQLPNQDKFLHLLEHKYERSNFSLAALKGQDALVAQRLLKGFSVQGFHLFFGRLYHTLYFNDELDSTNSLWHIINPEGLELGISCPVDVGADALDEHRFLTKMDGDQDDSGSLPITKRNFSVAILVSSERLPNFLMRLNPTKNLAGFVVEKAIENRDDPSWRAASIRVVKKCRMPSSNVARLSLLLHDLDLFHHAIKMSPSRKAIGSPDEVLDELIKFLNDNAQQRLSSWRQWIRLIVTNIKSISNLPPLLEKLDLGLVTAHHKLELTAWRPSMVSECLGLLAGKLHRQHCSFVFYMIKAMPPQWTGEWLLPVVSNLATDNCLRTLLDTLFSERHIPQFQAIIEPYYRHILGKKGHAFVLKPVNLRPCTPRGSSNARDPMFNHHIDKFFTMMENALSLGVGNQVAVIVNASMDRICHGQDKPGDVPLSTLHHDFLADIAKRFLNFVTKHPIILREIVALPFFTALLEAPVDALLKRRPNELNSWTRKAKGCGRPNCPACPPLIDFLKSPSQRVKSIILPRDHREHVCKYFASSNLELRKEDIGSSCTLLVVKTTSGVDKQMTVWKKEVQDLERAWTPLRCDYLKNLLGNKYDELVMLSRLQARPTTLHIIGAHQSPNSSEGGQAVAGPSTTQRRSLDTRTAESLSARQIPRVAGVKRAAEVELLGGPSFKK</sequence>
<dbReference type="PANTHER" id="PTHR33099:SF7">
    <property type="entry name" value="MYND-TYPE DOMAIN-CONTAINING PROTEIN"/>
    <property type="match status" value="1"/>
</dbReference>
<comment type="caution">
    <text evidence="3">The sequence shown here is derived from an EMBL/GenBank/DDBJ whole genome shotgun (WGS) entry which is preliminary data.</text>
</comment>
<evidence type="ECO:0000256" key="1">
    <source>
        <dbReference type="SAM" id="MobiDB-lite"/>
    </source>
</evidence>
<dbReference type="EMBL" id="WNWS01000476">
    <property type="protein sequence ID" value="KAE9967086.1"/>
    <property type="molecule type" value="Genomic_DNA"/>
</dbReference>
<reference evidence="3 4" key="1">
    <citation type="submission" date="2018-12" db="EMBL/GenBank/DDBJ databases">
        <title>Venturia inaequalis Genome Resource.</title>
        <authorList>
            <person name="Lichtner F.J."/>
        </authorList>
    </citation>
    <scope>NUCLEOTIDE SEQUENCE [LARGE SCALE GENOMIC DNA]</scope>
    <source>
        <strain evidence="3 4">120213</strain>
    </source>
</reference>
<evidence type="ECO:0000256" key="2">
    <source>
        <dbReference type="SAM" id="SignalP"/>
    </source>
</evidence>
<feature type="region of interest" description="Disordered" evidence="1">
    <location>
        <begin position="1033"/>
        <end position="1068"/>
    </location>
</feature>